<reference evidence="1 3" key="2">
    <citation type="journal article" date="2013" name="Nature">
        <title>Insights into bilaterian evolution from three spiralian genomes.</title>
        <authorList>
            <person name="Simakov O."/>
            <person name="Marletaz F."/>
            <person name="Cho S.J."/>
            <person name="Edsinger-Gonzales E."/>
            <person name="Havlak P."/>
            <person name="Hellsten U."/>
            <person name="Kuo D.H."/>
            <person name="Larsson T."/>
            <person name="Lv J."/>
            <person name="Arendt D."/>
            <person name="Savage R."/>
            <person name="Osoegawa K."/>
            <person name="de Jong P."/>
            <person name="Grimwood J."/>
            <person name="Chapman J.A."/>
            <person name="Shapiro H."/>
            <person name="Aerts A."/>
            <person name="Otillar R.P."/>
            <person name="Terry A.Y."/>
            <person name="Boore J.L."/>
            <person name="Grigoriev I.V."/>
            <person name="Lindberg D.R."/>
            <person name="Seaver E.C."/>
            <person name="Weisblat D.A."/>
            <person name="Putnam N.H."/>
            <person name="Rokhsar D.S."/>
        </authorList>
    </citation>
    <scope>NUCLEOTIDE SEQUENCE</scope>
    <source>
        <strain evidence="1 3">I ESC-2004</strain>
    </source>
</reference>
<keyword evidence="3" id="KW-1185">Reference proteome</keyword>
<dbReference type="EMBL" id="KB300203">
    <property type="protein sequence ID" value="ELU07043.1"/>
    <property type="molecule type" value="Genomic_DNA"/>
</dbReference>
<evidence type="ECO:0000313" key="3">
    <source>
        <dbReference type="Proteomes" id="UP000014760"/>
    </source>
</evidence>
<dbReference type="Gene3D" id="1.10.533.10">
    <property type="entry name" value="Death Domain, Fas"/>
    <property type="match status" value="1"/>
</dbReference>
<accession>R7ULV5</accession>
<reference evidence="2" key="3">
    <citation type="submission" date="2015-06" db="UniProtKB">
        <authorList>
            <consortium name="EnsemblMetazoa"/>
        </authorList>
    </citation>
    <scope>IDENTIFICATION</scope>
</reference>
<evidence type="ECO:0000313" key="2">
    <source>
        <dbReference type="EnsemblMetazoa" id="CapteP220723"/>
    </source>
</evidence>
<evidence type="ECO:0000313" key="1">
    <source>
        <dbReference type="EMBL" id="ELU07043.1"/>
    </source>
</evidence>
<evidence type="ECO:0008006" key="4">
    <source>
        <dbReference type="Google" id="ProtNLM"/>
    </source>
</evidence>
<proteinExistence type="predicted"/>
<dbReference type="Proteomes" id="UP000014760">
    <property type="component" value="Unassembled WGS sequence"/>
</dbReference>
<gene>
    <name evidence="1" type="ORF">CAPTEDRAFT_220723</name>
</gene>
<dbReference type="InterPro" id="IPR011029">
    <property type="entry name" value="DEATH-like_dom_sf"/>
</dbReference>
<name>R7ULV5_CAPTE</name>
<dbReference type="SUPFAM" id="SSF47986">
    <property type="entry name" value="DEATH domain"/>
    <property type="match status" value="1"/>
</dbReference>
<sequence length="205" mass="22961">MSPIYGHCDLDLSPSTFELSLGHRIAQWVKPLTTIQCRPWGSRSRRSSKPYGTAFRTTQTAFKSQASRHNNTPFEQVGALLDHLAKRTDSDYEIFCKCLKEDNQGHIVTAILEDPSSIRKDIGESLSDCSVHLCDKPRLLLNSVETSYDAEKLSRTAAVKTPAELEIAHIFNHLEELVPKLAASARHDVYEQSIRLAEHCLNSNG</sequence>
<dbReference type="EMBL" id="AMQN01022490">
    <property type="status" value="NOT_ANNOTATED_CDS"/>
    <property type="molecule type" value="Genomic_DNA"/>
</dbReference>
<organism evidence="1">
    <name type="scientific">Capitella teleta</name>
    <name type="common">Polychaete worm</name>
    <dbReference type="NCBI Taxonomy" id="283909"/>
    <lineage>
        <taxon>Eukaryota</taxon>
        <taxon>Metazoa</taxon>
        <taxon>Spiralia</taxon>
        <taxon>Lophotrochozoa</taxon>
        <taxon>Annelida</taxon>
        <taxon>Polychaeta</taxon>
        <taxon>Sedentaria</taxon>
        <taxon>Scolecida</taxon>
        <taxon>Capitellidae</taxon>
        <taxon>Capitella</taxon>
    </lineage>
</organism>
<dbReference type="HOGENOM" id="CLU_1338686_0_0_1"/>
<dbReference type="EnsemblMetazoa" id="CapteT220723">
    <property type="protein sequence ID" value="CapteP220723"/>
    <property type="gene ID" value="CapteG220723"/>
</dbReference>
<dbReference type="OrthoDB" id="10004338at2759"/>
<dbReference type="CDD" id="cd01671">
    <property type="entry name" value="CARD"/>
    <property type="match status" value="1"/>
</dbReference>
<reference evidence="3" key="1">
    <citation type="submission" date="2012-12" db="EMBL/GenBank/DDBJ databases">
        <authorList>
            <person name="Hellsten U."/>
            <person name="Grimwood J."/>
            <person name="Chapman J.A."/>
            <person name="Shapiro H."/>
            <person name="Aerts A."/>
            <person name="Otillar R.P."/>
            <person name="Terry A.Y."/>
            <person name="Boore J.L."/>
            <person name="Simakov O."/>
            <person name="Marletaz F."/>
            <person name="Cho S.-J."/>
            <person name="Edsinger-Gonzales E."/>
            <person name="Havlak P."/>
            <person name="Kuo D.-H."/>
            <person name="Larsson T."/>
            <person name="Lv J."/>
            <person name="Arendt D."/>
            <person name="Savage R."/>
            <person name="Osoegawa K."/>
            <person name="de Jong P."/>
            <person name="Lindberg D.R."/>
            <person name="Seaver E.C."/>
            <person name="Weisblat D.A."/>
            <person name="Putnam N.H."/>
            <person name="Grigoriev I.V."/>
            <person name="Rokhsar D.S."/>
        </authorList>
    </citation>
    <scope>NUCLEOTIDE SEQUENCE</scope>
    <source>
        <strain evidence="3">I ESC-2004</strain>
    </source>
</reference>
<dbReference type="AlphaFoldDB" id="R7ULV5"/>
<protein>
    <recommendedName>
        <fullName evidence="4">CARD domain-containing protein</fullName>
    </recommendedName>
</protein>